<protein>
    <submittedName>
        <fullName evidence="2">Uncharacterized protein</fullName>
    </submittedName>
</protein>
<feature type="compositionally biased region" description="Acidic residues" evidence="1">
    <location>
        <begin position="113"/>
        <end position="123"/>
    </location>
</feature>
<keyword evidence="3" id="KW-1185">Reference proteome</keyword>
<gene>
    <name evidence="2" type="ORF">ABEB36_000261</name>
</gene>
<dbReference type="AlphaFoldDB" id="A0ABD1FAN6"/>
<reference evidence="2 3" key="1">
    <citation type="submission" date="2024-05" db="EMBL/GenBank/DDBJ databases">
        <title>Genetic variation in Jamaican populations of the coffee berry borer (Hypothenemus hampei).</title>
        <authorList>
            <person name="Errbii M."/>
            <person name="Myrie A."/>
        </authorList>
    </citation>
    <scope>NUCLEOTIDE SEQUENCE [LARGE SCALE GENOMIC DNA]</scope>
    <source>
        <strain evidence="2">JA-Hopewell-2020-01-JO</strain>
        <tissue evidence="2">Whole body</tissue>
    </source>
</reference>
<proteinExistence type="predicted"/>
<evidence type="ECO:0000313" key="2">
    <source>
        <dbReference type="EMBL" id="KAL1516342.1"/>
    </source>
</evidence>
<evidence type="ECO:0000313" key="3">
    <source>
        <dbReference type="Proteomes" id="UP001566132"/>
    </source>
</evidence>
<name>A0ABD1FAN6_HYPHA</name>
<organism evidence="2 3">
    <name type="scientific">Hypothenemus hampei</name>
    <name type="common">Coffee berry borer</name>
    <dbReference type="NCBI Taxonomy" id="57062"/>
    <lineage>
        <taxon>Eukaryota</taxon>
        <taxon>Metazoa</taxon>
        <taxon>Ecdysozoa</taxon>
        <taxon>Arthropoda</taxon>
        <taxon>Hexapoda</taxon>
        <taxon>Insecta</taxon>
        <taxon>Pterygota</taxon>
        <taxon>Neoptera</taxon>
        <taxon>Endopterygota</taxon>
        <taxon>Coleoptera</taxon>
        <taxon>Polyphaga</taxon>
        <taxon>Cucujiformia</taxon>
        <taxon>Curculionidae</taxon>
        <taxon>Scolytinae</taxon>
        <taxon>Hypothenemus</taxon>
    </lineage>
</organism>
<dbReference type="Proteomes" id="UP001566132">
    <property type="component" value="Unassembled WGS sequence"/>
</dbReference>
<accession>A0ABD1FAN6</accession>
<evidence type="ECO:0000256" key="1">
    <source>
        <dbReference type="SAM" id="MobiDB-lite"/>
    </source>
</evidence>
<dbReference type="EMBL" id="JBDJPC010000001">
    <property type="protein sequence ID" value="KAL1516342.1"/>
    <property type="molecule type" value="Genomic_DNA"/>
</dbReference>
<comment type="caution">
    <text evidence="2">The sequence shown here is derived from an EMBL/GenBank/DDBJ whole genome shotgun (WGS) entry which is preliminary data.</text>
</comment>
<sequence>MHFALIYETLNETKLDCVVIFAFKMISEFERYIQRILRLIVRVTPLLTIEEINLAFLHLMDGYYQSFNELGLGPLEYVLFRIPCVYFNEEGQYFALGDIVESSDDSSSTSDDASSEEDEESCDDSGIVV</sequence>
<feature type="region of interest" description="Disordered" evidence="1">
    <location>
        <begin position="101"/>
        <end position="129"/>
    </location>
</feature>